<dbReference type="SUPFAM" id="SSF56176">
    <property type="entry name" value="FAD-binding/transporter-associated domain-like"/>
    <property type="match status" value="1"/>
</dbReference>
<dbReference type="SMART" id="SM01092">
    <property type="entry name" value="CO_deh_flav_C"/>
    <property type="match status" value="1"/>
</dbReference>
<evidence type="ECO:0000313" key="5">
    <source>
        <dbReference type="EMBL" id="MDQ0188503.1"/>
    </source>
</evidence>
<name>A0ABT9XDY5_9BACL</name>
<evidence type="ECO:0000256" key="2">
    <source>
        <dbReference type="ARBA" id="ARBA00022827"/>
    </source>
</evidence>
<dbReference type="RefSeq" id="WP_274455902.1">
    <property type="nucleotide sequence ID" value="NZ_CP067097.1"/>
</dbReference>
<keyword evidence="1" id="KW-0285">Flavoprotein</keyword>
<dbReference type="PANTHER" id="PTHR42659">
    <property type="entry name" value="XANTHINE DEHYDROGENASE SUBUNIT C-RELATED"/>
    <property type="match status" value="1"/>
</dbReference>
<dbReference type="Gene3D" id="3.30.43.10">
    <property type="entry name" value="Uridine Diphospho-n-acetylenolpyruvylglucosamine Reductase, domain 2"/>
    <property type="match status" value="1"/>
</dbReference>
<sequence>MIPAAFAYERAASVQDALRQLAGTEDAKLLAGGHSLLPLMKMRLANPAKLVDLSGLAELHGIQRDGDTLTIGALTTHARLASDRLIRETLPALAEAAGQIGDLQVRNRGTLGGNLAHADPASDLSAIALLYDAMLHVTTLSGEDTIAASDYFLGPLLTALPENGLITQVSFTIPPSGTVSVYEKYPHPASGYAVVGVAALGAVDDSGAVSSVRVAVTGAADVVYRATSVEAALLGQRPTEDAIRAAASHAADEGDISGDLFASEEYRRHLCQVYVARALRRVFHK</sequence>
<dbReference type="InterPro" id="IPR016167">
    <property type="entry name" value="FAD-bd_PCMH_sub1"/>
</dbReference>
<organism evidence="5 6">
    <name type="scientific">Alicyclobacillus cycloheptanicus</name>
    <dbReference type="NCBI Taxonomy" id="1457"/>
    <lineage>
        <taxon>Bacteria</taxon>
        <taxon>Bacillati</taxon>
        <taxon>Bacillota</taxon>
        <taxon>Bacilli</taxon>
        <taxon>Bacillales</taxon>
        <taxon>Alicyclobacillaceae</taxon>
        <taxon>Alicyclobacillus</taxon>
    </lineage>
</organism>
<evidence type="ECO:0000256" key="1">
    <source>
        <dbReference type="ARBA" id="ARBA00022630"/>
    </source>
</evidence>
<dbReference type="Gene3D" id="3.30.390.50">
    <property type="entry name" value="CO dehydrogenase flavoprotein, C-terminal domain"/>
    <property type="match status" value="1"/>
</dbReference>
<keyword evidence="2" id="KW-0274">FAD</keyword>
<dbReference type="InterPro" id="IPR002346">
    <property type="entry name" value="Mopterin_DH_FAD-bd"/>
</dbReference>
<reference evidence="5 6" key="1">
    <citation type="submission" date="2023-07" db="EMBL/GenBank/DDBJ databases">
        <title>Genomic Encyclopedia of Type Strains, Phase IV (KMG-IV): sequencing the most valuable type-strain genomes for metagenomic binning, comparative biology and taxonomic classification.</title>
        <authorList>
            <person name="Goeker M."/>
        </authorList>
    </citation>
    <scope>NUCLEOTIDE SEQUENCE [LARGE SCALE GENOMIC DNA]</scope>
    <source>
        <strain evidence="5 6">DSM 4006</strain>
    </source>
</reference>
<evidence type="ECO:0000313" key="6">
    <source>
        <dbReference type="Proteomes" id="UP001232973"/>
    </source>
</evidence>
<dbReference type="PANTHER" id="PTHR42659:SF2">
    <property type="entry name" value="XANTHINE DEHYDROGENASE SUBUNIT C-RELATED"/>
    <property type="match status" value="1"/>
</dbReference>
<dbReference type="SUPFAM" id="SSF55447">
    <property type="entry name" value="CO dehydrogenase flavoprotein C-terminal domain-like"/>
    <property type="match status" value="1"/>
</dbReference>
<dbReference type="InterPro" id="IPR051312">
    <property type="entry name" value="Diverse_Substr_Oxidored"/>
</dbReference>
<comment type="caution">
    <text evidence="5">The sequence shown here is derived from an EMBL/GenBank/DDBJ whole genome shotgun (WGS) entry which is preliminary data.</text>
</comment>
<dbReference type="InterPro" id="IPR036318">
    <property type="entry name" value="FAD-bd_PCMH-like_sf"/>
</dbReference>
<keyword evidence="6" id="KW-1185">Reference proteome</keyword>
<dbReference type="Gene3D" id="3.30.465.10">
    <property type="match status" value="1"/>
</dbReference>
<protein>
    <submittedName>
        <fullName evidence="5">Carbon-monoxide dehydrogenase medium subunit</fullName>
        <ecNumber evidence="5">1.2.7.4</ecNumber>
    </submittedName>
</protein>
<keyword evidence="3 5" id="KW-0560">Oxidoreductase</keyword>
<dbReference type="Pfam" id="PF03450">
    <property type="entry name" value="CO_deh_flav_C"/>
    <property type="match status" value="1"/>
</dbReference>
<evidence type="ECO:0000259" key="4">
    <source>
        <dbReference type="PROSITE" id="PS51387"/>
    </source>
</evidence>
<accession>A0ABT9XDY5</accession>
<dbReference type="InterPro" id="IPR005107">
    <property type="entry name" value="CO_DH_flav_C"/>
</dbReference>
<dbReference type="Proteomes" id="UP001232973">
    <property type="component" value="Unassembled WGS sequence"/>
</dbReference>
<dbReference type="InterPro" id="IPR016166">
    <property type="entry name" value="FAD-bd_PCMH"/>
</dbReference>
<dbReference type="InterPro" id="IPR036683">
    <property type="entry name" value="CO_DH_flav_C_dom_sf"/>
</dbReference>
<dbReference type="Pfam" id="PF00941">
    <property type="entry name" value="FAD_binding_5"/>
    <property type="match status" value="1"/>
</dbReference>
<dbReference type="PROSITE" id="PS51387">
    <property type="entry name" value="FAD_PCMH"/>
    <property type="match status" value="1"/>
</dbReference>
<dbReference type="GO" id="GO:0043885">
    <property type="term" value="F:anaerobic carbon-monoxide dehydrogenase activity"/>
    <property type="evidence" value="ECO:0007669"/>
    <property type="project" value="UniProtKB-EC"/>
</dbReference>
<gene>
    <name evidence="5" type="ORF">J2S03_000307</name>
</gene>
<dbReference type="InterPro" id="IPR016169">
    <property type="entry name" value="FAD-bd_PCMH_sub2"/>
</dbReference>
<dbReference type="EC" id="1.2.7.4" evidence="5"/>
<evidence type="ECO:0000256" key="3">
    <source>
        <dbReference type="ARBA" id="ARBA00023002"/>
    </source>
</evidence>
<feature type="domain" description="FAD-binding PCMH-type" evidence="4">
    <location>
        <begin position="1"/>
        <end position="176"/>
    </location>
</feature>
<dbReference type="EMBL" id="JAUSTP010000001">
    <property type="protein sequence ID" value="MDQ0188503.1"/>
    <property type="molecule type" value="Genomic_DNA"/>
</dbReference>
<proteinExistence type="predicted"/>